<dbReference type="InterPro" id="IPR011989">
    <property type="entry name" value="ARM-like"/>
</dbReference>
<gene>
    <name evidence="1" type="ORF">PARMNEM_LOCUS14000</name>
</gene>
<proteinExistence type="predicted"/>
<protein>
    <submittedName>
        <fullName evidence="1">Uncharacterized protein</fullName>
    </submittedName>
</protein>
<name>A0AAV1LL29_9NEOP</name>
<sequence length="324" mass="37585">MEDISEEDLEAFLKNDIVKYIEMFEETSLQAAKSEREGILSRENTVELYDEMTGILQDIIDLNMNANNVYKFLHSKGLDRVVAPCLQISYTPLRRHLLILTKQLFDIAPTIAKIAIPINVVDSLLEILEHDENLSIKAYVIDILYLWLPGNTKVQVRVMKMKGLDMFYNQIQNLDFTAIHTLLKLFNKILEEHIKARSGYAQKTKENAEDLVLYQRIGLLERMSTAHVCNGLLNIFETSLPFLSKTDQIMPSIFELVKMIKPFCLKVYKGKSKPLEIFEKLFNLLEDKRSVEFEELHKINMTATYEVLEQYVQELKNAISKDEL</sequence>
<evidence type="ECO:0000313" key="1">
    <source>
        <dbReference type="EMBL" id="CAK1594361.1"/>
    </source>
</evidence>
<evidence type="ECO:0000313" key="2">
    <source>
        <dbReference type="Proteomes" id="UP001314205"/>
    </source>
</evidence>
<reference evidence="1 2" key="1">
    <citation type="submission" date="2023-11" db="EMBL/GenBank/DDBJ databases">
        <authorList>
            <person name="Hedman E."/>
            <person name="Englund M."/>
            <person name="Stromberg M."/>
            <person name="Nyberg Akerstrom W."/>
            <person name="Nylinder S."/>
            <person name="Jareborg N."/>
            <person name="Kallberg Y."/>
            <person name="Kronander E."/>
        </authorList>
    </citation>
    <scope>NUCLEOTIDE SEQUENCE [LARGE SCALE GENOMIC DNA]</scope>
</reference>
<organism evidence="1 2">
    <name type="scientific">Parnassius mnemosyne</name>
    <name type="common">clouded apollo</name>
    <dbReference type="NCBI Taxonomy" id="213953"/>
    <lineage>
        <taxon>Eukaryota</taxon>
        <taxon>Metazoa</taxon>
        <taxon>Ecdysozoa</taxon>
        <taxon>Arthropoda</taxon>
        <taxon>Hexapoda</taxon>
        <taxon>Insecta</taxon>
        <taxon>Pterygota</taxon>
        <taxon>Neoptera</taxon>
        <taxon>Endopterygota</taxon>
        <taxon>Lepidoptera</taxon>
        <taxon>Glossata</taxon>
        <taxon>Ditrysia</taxon>
        <taxon>Papilionoidea</taxon>
        <taxon>Papilionidae</taxon>
        <taxon>Parnassiinae</taxon>
        <taxon>Parnassini</taxon>
        <taxon>Parnassius</taxon>
        <taxon>Driopa</taxon>
    </lineage>
</organism>
<dbReference type="SUPFAM" id="SSF48371">
    <property type="entry name" value="ARM repeat"/>
    <property type="match status" value="1"/>
</dbReference>
<comment type="caution">
    <text evidence="1">The sequence shown here is derived from an EMBL/GenBank/DDBJ whole genome shotgun (WGS) entry which is preliminary data.</text>
</comment>
<dbReference type="AlphaFoldDB" id="A0AAV1LL29"/>
<dbReference type="InterPro" id="IPR016024">
    <property type="entry name" value="ARM-type_fold"/>
</dbReference>
<dbReference type="Proteomes" id="UP001314205">
    <property type="component" value="Unassembled WGS sequence"/>
</dbReference>
<keyword evidence="2" id="KW-1185">Reference proteome</keyword>
<accession>A0AAV1LL29</accession>
<dbReference type="EMBL" id="CAVLGL010000090">
    <property type="protein sequence ID" value="CAK1594361.1"/>
    <property type="molecule type" value="Genomic_DNA"/>
</dbReference>
<dbReference type="Gene3D" id="1.25.10.10">
    <property type="entry name" value="Leucine-rich Repeat Variant"/>
    <property type="match status" value="1"/>
</dbReference>